<dbReference type="EMBL" id="OC930087">
    <property type="protein sequence ID" value="CAD7658558.1"/>
    <property type="molecule type" value="Genomic_DNA"/>
</dbReference>
<feature type="transmembrane region" description="Helical" evidence="1">
    <location>
        <begin position="96"/>
        <end position="118"/>
    </location>
</feature>
<keyword evidence="1" id="KW-0812">Transmembrane</keyword>
<dbReference type="AlphaFoldDB" id="A0A7R9MEA4"/>
<keyword evidence="1" id="KW-1133">Transmembrane helix</keyword>
<name>A0A7R9MEA4_9ACAR</name>
<evidence type="ECO:0000256" key="1">
    <source>
        <dbReference type="SAM" id="Phobius"/>
    </source>
</evidence>
<evidence type="ECO:0000313" key="2">
    <source>
        <dbReference type="EMBL" id="CAD7658558.1"/>
    </source>
</evidence>
<accession>A0A7R9MEA4</accession>
<evidence type="ECO:0000313" key="3">
    <source>
        <dbReference type="Proteomes" id="UP000728032"/>
    </source>
</evidence>
<feature type="transmembrane region" description="Helical" evidence="1">
    <location>
        <begin position="46"/>
        <end position="65"/>
    </location>
</feature>
<feature type="transmembrane region" description="Helical" evidence="1">
    <location>
        <begin position="20"/>
        <end position="39"/>
    </location>
</feature>
<keyword evidence="3" id="KW-1185">Reference proteome</keyword>
<proteinExistence type="predicted"/>
<organism evidence="2">
    <name type="scientific">Oppiella nova</name>
    <dbReference type="NCBI Taxonomy" id="334625"/>
    <lineage>
        <taxon>Eukaryota</taxon>
        <taxon>Metazoa</taxon>
        <taxon>Ecdysozoa</taxon>
        <taxon>Arthropoda</taxon>
        <taxon>Chelicerata</taxon>
        <taxon>Arachnida</taxon>
        <taxon>Acari</taxon>
        <taxon>Acariformes</taxon>
        <taxon>Sarcoptiformes</taxon>
        <taxon>Oribatida</taxon>
        <taxon>Brachypylina</taxon>
        <taxon>Oppioidea</taxon>
        <taxon>Oppiidae</taxon>
        <taxon>Oppiella</taxon>
    </lineage>
</organism>
<keyword evidence="1" id="KW-0472">Membrane</keyword>
<dbReference type="EMBL" id="CAJPVJ010015262">
    <property type="protein sequence ID" value="CAG2175744.1"/>
    <property type="molecule type" value="Genomic_DNA"/>
</dbReference>
<feature type="non-terminal residue" evidence="2">
    <location>
        <position position="119"/>
    </location>
</feature>
<protein>
    <submittedName>
        <fullName evidence="2">Uncharacterized protein</fullName>
    </submittedName>
</protein>
<dbReference type="Proteomes" id="UP000728032">
    <property type="component" value="Unassembled WGS sequence"/>
</dbReference>
<sequence length="119" mass="13806">MNKTGGTRLATVTARYYFDRILRIVPLYYLSFYFYLIYVRKPKLGIIALILGNVWSICSVFYIIYSNGITTEGVREVLIYNNNPVNPVYNPTGSMYFLHITAFRYGTAYFTGIIFGYLM</sequence>
<reference evidence="2" key="1">
    <citation type="submission" date="2020-11" db="EMBL/GenBank/DDBJ databases">
        <authorList>
            <person name="Tran Van P."/>
        </authorList>
    </citation>
    <scope>NUCLEOTIDE SEQUENCE</scope>
</reference>
<gene>
    <name evidence="2" type="ORF">ONB1V03_LOCUS15179</name>
</gene>